<name>A0ABD2NFL4_9CUCU</name>
<keyword evidence="3" id="KW-1185">Reference proteome</keyword>
<protein>
    <recommendedName>
        <fullName evidence="1">STAR protein homodimerisation region domain-containing protein</fullName>
    </recommendedName>
</protein>
<sequence length="142" mass="15629">MKFIQHTGGALLRQIRPSAQSQLSSRACAVASPTWGTDSAVSNVLVQSGSAILTFVEKVCESKVNKSVYYRSGLSLLKNNKMCDNSTPSTQSIADYLAQLLKDRKQLAAFPNVFIHVERLLDEGMWLIFSLVYPLRGFTDAA</sequence>
<dbReference type="Gene3D" id="1.20.5.4010">
    <property type="match status" value="1"/>
</dbReference>
<comment type="caution">
    <text evidence="2">The sequence shown here is derived from an EMBL/GenBank/DDBJ whole genome shotgun (WGS) entry which is preliminary data.</text>
</comment>
<organism evidence="2 3">
    <name type="scientific">Cryptolaemus montrouzieri</name>
    <dbReference type="NCBI Taxonomy" id="559131"/>
    <lineage>
        <taxon>Eukaryota</taxon>
        <taxon>Metazoa</taxon>
        <taxon>Ecdysozoa</taxon>
        <taxon>Arthropoda</taxon>
        <taxon>Hexapoda</taxon>
        <taxon>Insecta</taxon>
        <taxon>Pterygota</taxon>
        <taxon>Neoptera</taxon>
        <taxon>Endopterygota</taxon>
        <taxon>Coleoptera</taxon>
        <taxon>Polyphaga</taxon>
        <taxon>Cucujiformia</taxon>
        <taxon>Coccinelloidea</taxon>
        <taxon>Coccinellidae</taxon>
        <taxon>Scymninae</taxon>
        <taxon>Scymnini</taxon>
        <taxon>Cryptolaemus</taxon>
    </lineage>
</organism>
<evidence type="ECO:0000313" key="2">
    <source>
        <dbReference type="EMBL" id="KAL3277137.1"/>
    </source>
</evidence>
<dbReference type="InterPro" id="IPR032377">
    <property type="entry name" value="STAR_dimer"/>
</dbReference>
<accession>A0ABD2NFL4</accession>
<dbReference type="Pfam" id="PF16544">
    <property type="entry name" value="STAR_dimer"/>
    <property type="match status" value="1"/>
</dbReference>
<proteinExistence type="predicted"/>
<dbReference type="Proteomes" id="UP001516400">
    <property type="component" value="Unassembled WGS sequence"/>
</dbReference>
<feature type="domain" description="STAR protein homodimerisation region" evidence="1">
    <location>
        <begin position="90"/>
        <end position="123"/>
    </location>
</feature>
<dbReference type="EMBL" id="JABFTP020000103">
    <property type="protein sequence ID" value="KAL3277137.1"/>
    <property type="molecule type" value="Genomic_DNA"/>
</dbReference>
<evidence type="ECO:0000259" key="1">
    <source>
        <dbReference type="Pfam" id="PF16544"/>
    </source>
</evidence>
<gene>
    <name evidence="2" type="ORF">HHI36_012491</name>
</gene>
<dbReference type="AlphaFoldDB" id="A0ABD2NFL4"/>
<reference evidence="2 3" key="1">
    <citation type="journal article" date="2021" name="BMC Biol.">
        <title>Horizontally acquired antibacterial genes associated with adaptive radiation of ladybird beetles.</title>
        <authorList>
            <person name="Li H.S."/>
            <person name="Tang X.F."/>
            <person name="Huang Y.H."/>
            <person name="Xu Z.Y."/>
            <person name="Chen M.L."/>
            <person name="Du X.Y."/>
            <person name="Qiu B.Y."/>
            <person name="Chen P.T."/>
            <person name="Zhang W."/>
            <person name="Slipinski A."/>
            <person name="Escalona H.E."/>
            <person name="Waterhouse R.M."/>
            <person name="Zwick A."/>
            <person name="Pang H."/>
        </authorList>
    </citation>
    <scope>NUCLEOTIDE SEQUENCE [LARGE SCALE GENOMIC DNA]</scope>
    <source>
        <strain evidence="2">SYSU2018</strain>
    </source>
</reference>
<evidence type="ECO:0000313" key="3">
    <source>
        <dbReference type="Proteomes" id="UP001516400"/>
    </source>
</evidence>